<accession>A0A0G0FP85</accession>
<evidence type="ECO:0000313" key="1">
    <source>
        <dbReference type="EMBL" id="KKP89275.1"/>
    </source>
</evidence>
<reference evidence="1 2" key="1">
    <citation type="journal article" date="2015" name="Nature">
        <title>rRNA introns, odd ribosomes, and small enigmatic genomes across a large radiation of phyla.</title>
        <authorList>
            <person name="Brown C.T."/>
            <person name="Hug L.A."/>
            <person name="Thomas B.C."/>
            <person name="Sharon I."/>
            <person name="Castelle C.J."/>
            <person name="Singh A."/>
            <person name="Wilkins M.J."/>
            <person name="Williams K.H."/>
            <person name="Banfield J.F."/>
        </authorList>
    </citation>
    <scope>NUCLEOTIDE SEQUENCE [LARGE SCALE GENOMIC DNA]</scope>
</reference>
<gene>
    <name evidence="1" type="ORF">UR91_C0005G0011</name>
</gene>
<proteinExistence type="predicted"/>
<comment type="caution">
    <text evidence="1">The sequence shown here is derived from an EMBL/GenBank/DDBJ whole genome shotgun (WGS) entry which is preliminary data.</text>
</comment>
<protein>
    <submittedName>
        <fullName evidence="1">Uncharacterized protein</fullName>
    </submittedName>
</protein>
<dbReference type="EMBL" id="LBQZ01000005">
    <property type="protein sequence ID" value="KKP89275.1"/>
    <property type="molecule type" value="Genomic_DNA"/>
</dbReference>
<dbReference type="AlphaFoldDB" id="A0A0G0FP85"/>
<evidence type="ECO:0000313" key="2">
    <source>
        <dbReference type="Proteomes" id="UP000034798"/>
    </source>
</evidence>
<name>A0A0G0FP85_9BACT</name>
<dbReference type="Proteomes" id="UP000034798">
    <property type="component" value="Unassembled WGS sequence"/>
</dbReference>
<sequence length="228" mass="26363">MIYFESMAHTNTIREEVFNLRKEGHSYNYISQKTGMSKSTLSGWLSSIPYTPNKITIERIGKARAASGRVKAKIKLESMKRAGREAKKEIGELTKRDLFMLGIGIYIGEGAKTFDIVRIINADPKIIKFSVKWFEEVCGLPRENFRIRLHLYPDNNIKQCKKFWSSISEIPENQFQKTHIDERKDKKMFKRGKLPYGTAHLSIRSNGKKEFGVFLARKINAWIGEVLK</sequence>
<organism evidence="1 2">
    <name type="scientific">Candidatus Nomurabacteria bacterium GW2011_GWC2_35_8</name>
    <dbReference type="NCBI Taxonomy" id="1618752"/>
    <lineage>
        <taxon>Bacteria</taxon>
        <taxon>Candidatus Nomuraibacteriota</taxon>
    </lineage>
</organism>